<name>A0ABD0LWQ4_9CAEN</name>
<feature type="region of interest" description="Disordered" evidence="1">
    <location>
        <begin position="37"/>
        <end position="93"/>
    </location>
</feature>
<accession>A0ABD0LWQ4</accession>
<comment type="caution">
    <text evidence="2">The sequence shown here is derived from an EMBL/GenBank/DDBJ whole genome shotgun (WGS) entry which is preliminary data.</text>
</comment>
<evidence type="ECO:0000313" key="3">
    <source>
        <dbReference type="Proteomes" id="UP001519460"/>
    </source>
</evidence>
<dbReference type="AlphaFoldDB" id="A0ABD0LWQ4"/>
<proteinExistence type="predicted"/>
<reference evidence="2 3" key="1">
    <citation type="journal article" date="2023" name="Sci. Data">
        <title>Genome assembly of the Korean intertidal mud-creeper Batillaria attramentaria.</title>
        <authorList>
            <person name="Patra A.K."/>
            <person name="Ho P.T."/>
            <person name="Jun S."/>
            <person name="Lee S.J."/>
            <person name="Kim Y."/>
            <person name="Won Y.J."/>
        </authorList>
    </citation>
    <scope>NUCLEOTIDE SEQUENCE [LARGE SCALE GENOMIC DNA]</scope>
    <source>
        <strain evidence="2">Wonlab-2016</strain>
    </source>
</reference>
<keyword evidence="3" id="KW-1185">Reference proteome</keyword>
<evidence type="ECO:0000313" key="2">
    <source>
        <dbReference type="EMBL" id="KAK7504065.1"/>
    </source>
</evidence>
<dbReference type="Proteomes" id="UP001519460">
    <property type="component" value="Unassembled WGS sequence"/>
</dbReference>
<dbReference type="EMBL" id="JACVVK020000017">
    <property type="protein sequence ID" value="KAK7504065.1"/>
    <property type="molecule type" value="Genomic_DNA"/>
</dbReference>
<evidence type="ECO:0000256" key="1">
    <source>
        <dbReference type="SAM" id="MobiDB-lite"/>
    </source>
</evidence>
<feature type="compositionally biased region" description="Basic and acidic residues" evidence="1">
    <location>
        <begin position="46"/>
        <end position="55"/>
    </location>
</feature>
<organism evidence="2 3">
    <name type="scientific">Batillaria attramentaria</name>
    <dbReference type="NCBI Taxonomy" id="370345"/>
    <lineage>
        <taxon>Eukaryota</taxon>
        <taxon>Metazoa</taxon>
        <taxon>Spiralia</taxon>
        <taxon>Lophotrochozoa</taxon>
        <taxon>Mollusca</taxon>
        <taxon>Gastropoda</taxon>
        <taxon>Caenogastropoda</taxon>
        <taxon>Sorbeoconcha</taxon>
        <taxon>Cerithioidea</taxon>
        <taxon>Batillariidae</taxon>
        <taxon>Batillaria</taxon>
    </lineage>
</organism>
<protein>
    <submittedName>
        <fullName evidence="2">Uncharacterized protein</fullName>
    </submittedName>
</protein>
<sequence length="144" mass="15127">MDITICPLCSALQTQPAHNGRNVRAVSTCPWHSTGGPGLWSAANRPGDRREEMIRRATPTARQPTTSPAWPSTTDRPVPCTPITGAAAPPSDARPQLAASLIAWLAGPPGVARAVRTMRAGPREPIRAVQQQLPSQAGMVGTPA</sequence>
<feature type="compositionally biased region" description="Low complexity" evidence="1">
    <location>
        <begin position="56"/>
        <end position="69"/>
    </location>
</feature>
<gene>
    <name evidence="2" type="ORF">BaRGS_00004797</name>
</gene>